<sequence length="253" mass="26333">MAPVPVLDLTDEEVAVLATTEGPVVLPYLGTLEPDERLTATRTAYRSLVARGLLEAPTPQQVLDAEREARTTGEDVAAYPVRMPEELARVLTLRAGASAVVCCALTTALGQEYRYAHVVEDVVLLEEVTPTGLHRLALLDAAALTEHVAGWVLHPEATPGAGEEVVQLVSADDDPTPPDELLAALGASMLRADLVVRAAGDGGAADLLGVFSGPAGTWSSRVTAGSRAPVVIRPVAPEDVRAAVAELVGSTAR</sequence>
<comment type="caution">
    <text evidence="1">The sequence shown here is derived from an EMBL/GenBank/DDBJ whole genome shotgun (WGS) entry which is preliminary data.</text>
</comment>
<proteinExistence type="predicted"/>
<name>A0ABX0GV53_9ACTN</name>
<evidence type="ECO:0000313" key="2">
    <source>
        <dbReference type="Proteomes" id="UP000800981"/>
    </source>
</evidence>
<dbReference type="Proteomes" id="UP000800981">
    <property type="component" value="Unassembled WGS sequence"/>
</dbReference>
<keyword evidence="2" id="KW-1185">Reference proteome</keyword>
<evidence type="ECO:0008006" key="3">
    <source>
        <dbReference type="Google" id="ProtNLM"/>
    </source>
</evidence>
<organism evidence="1 2">
    <name type="scientific">Motilibacter deserti</name>
    <dbReference type="NCBI Taxonomy" id="2714956"/>
    <lineage>
        <taxon>Bacteria</taxon>
        <taxon>Bacillati</taxon>
        <taxon>Actinomycetota</taxon>
        <taxon>Actinomycetes</taxon>
        <taxon>Motilibacterales</taxon>
        <taxon>Motilibacteraceae</taxon>
        <taxon>Motilibacter</taxon>
    </lineage>
</organism>
<protein>
    <recommendedName>
        <fullName evidence="3">ESAT-6 protein secretion system EspG family protein</fullName>
    </recommendedName>
</protein>
<gene>
    <name evidence="1" type="ORF">G9H71_13525</name>
</gene>
<accession>A0ABX0GV53</accession>
<reference evidence="1 2" key="1">
    <citation type="submission" date="2020-03" db="EMBL/GenBank/DDBJ databases">
        <title>Two novel Motilibacter sp.</title>
        <authorList>
            <person name="Liu S."/>
        </authorList>
    </citation>
    <scope>NUCLEOTIDE SEQUENCE [LARGE SCALE GENOMIC DNA]</scope>
    <source>
        <strain evidence="1 2">E257</strain>
    </source>
</reference>
<dbReference type="EMBL" id="JAANNP010000011">
    <property type="protein sequence ID" value="NHC14803.1"/>
    <property type="molecule type" value="Genomic_DNA"/>
</dbReference>
<evidence type="ECO:0000313" key="1">
    <source>
        <dbReference type="EMBL" id="NHC14803.1"/>
    </source>
</evidence>
<dbReference type="RefSeq" id="WP_166282691.1">
    <property type="nucleotide sequence ID" value="NZ_JAANNP010000011.1"/>
</dbReference>